<reference evidence="1" key="1">
    <citation type="submission" date="2020-03" db="EMBL/GenBank/DDBJ databases">
        <title>The deep terrestrial virosphere.</title>
        <authorList>
            <person name="Holmfeldt K."/>
            <person name="Nilsson E."/>
            <person name="Simone D."/>
            <person name="Lopez-Fernandez M."/>
            <person name="Wu X."/>
            <person name="de Brujin I."/>
            <person name="Lundin D."/>
            <person name="Andersson A."/>
            <person name="Bertilsson S."/>
            <person name="Dopson M."/>
        </authorList>
    </citation>
    <scope>NUCLEOTIDE SEQUENCE</scope>
    <source>
        <strain evidence="1">TM448B02715</strain>
    </source>
</reference>
<proteinExistence type="predicted"/>
<protein>
    <submittedName>
        <fullName evidence="1">Uncharacterized protein</fullName>
    </submittedName>
</protein>
<evidence type="ECO:0000313" key="1">
    <source>
        <dbReference type="EMBL" id="QJI01694.1"/>
    </source>
</evidence>
<organism evidence="1">
    <name type="scientific">viral metagenome</name>
    <dbReference type="NCBI Taxonomy" id="1070528"/>
    <lineage>
        <taxon>unclassified sequences</taxon>
        <taxon>metagenomes</taxon>
        <taxon>organismal metagenomes</taxon>
    </lineage>
</organism>
<gene>
    <name evidence="1" type="ORF">TM448B02715_0013</name>
</gene>
<name>A0A6M3XY43_9ZZZZ</name>
<accession>A0A6M3XY43</accession>
<dbReference type="EMBL" id="MT144942">
    <property type="protein sequence ID" value="QJI01694.1"/>
    <property type="molecule type" value="Genomic_DNA"/>
</dbReference>
<sequence length="93" mass="10924">MYCREHNEYYNEYDAPCETCDKEEELEEAQGTLLRYLDGMNSVFEDIEKSHKNFYEEKGLKGIRVLVNFLSDKIDSAFALELTEAIVRKHGHL</sequence>
<dbReference type="AlphaFoldDB" id="A0A6M3XY43"/>